<dbReference type="Gene3D" id="1.50.10.10">
    <property type="match status" value="1"/>
</dbReference>
<evidence type="ECO:0000259" key="14">
    <source>
        <dbReference type="Pfam" id="PF03200"/>
    </source>
</evidence>
<dbReference type="GO" id="GO:0005789">
    <property type="term" value="C:endoplasmic reticulum membrane"/>
    <property type="evidence" value="ECO:0007669"/>
    <property type="project" value="UniProtKB-SubCell"/>
</dbReference>
<dbReference type="AlphaFoldDB" id="A0A915DQS0"/>
<keyword evidence="16" id="KW-1185">Reference proteome</keyword>
<evidence type="ECO:0000259" key="15">
    <source>
        <dbReference type="Pfam" id="PF16923"/>
    </source>
</evidence>
<evidence type="ECO:0000256" key="9">
    <source>
        <dbReference type="ARBA" id="ARBA00023180"/>
    </source>
</evidence>
<dbReference type="Pfam" id="PF16923">
    <property type="entry name" value="Glyco_hydro_63N"/>
    <property type="match status" value="1"/>
</dbReference>
<dbReference type="GO" id="GO:0009311">
    <property type="term" value="P:oligosaccharide metabolic process"/>
    <property type="evidence" value="ECO:0007669"/>
    <property type="project" value="UniProtKB-UniRule"/>
</dbReference>
<evidence type="ECO:0000256" key="3">
    <source>
        <dbReference type="ARBA" id="ARBA00022692"/>
    </source>
</evidence>
<dbReference type="Proteomes" id="UP000887574">
    <property type="component" value="Unplaced"/>
</dbReference>
<dbReference type="InterPro" id="IPR012341">
    <property type="entry name" value="6hp_glycosidase-like_sf"/>
</dbReference>
<evidence type="ECO:0000256" key="6">
    <source>
        <dbReference type="ARBA" id="ARBA00022968"/>
    </source>
</evidence>
<evidence type="ECO:0000256" key="13">
    <source>
        <dbReference type="SAM" id="MobiDB-lite"/>
    </source>
</evidence>
<evidence type="ECO:0000256" key="10">
    <source>
        <dbReference type="ARBA" id="ARBA00023295"/>
    </source>
</evidence>
<reference evidence="17" key="1">
    <citation type="submission" date="2022-11" db="UniProtKB">
        <authorList>
            <consortium name="WormBaseParasite"/>
        </authorList>
    </citation>
    <scope>IDENTIFICATION</scope>
</reference>
<feature type="domain" description="Glycosyl hydrolase family 63 C-terminal" evidence="14">
    <location>
        <begin position="290"/>
        <end position="510"/>
    </location>
</feature>
<dbReference type="SUPFAM" id="SSF48208">
    <property type="entry name" value="Six-hairpin glycosidases"/>
    <property type="match status" value="1"/>
</dbReference>
<dbReference type="PANTHER" id="PTHR10412">
    <property type="entry name" value="MANNOSYL-OLIGOSACCHARIDE GLUCOSIDASE"/>
    <property type="match status" value="1"/>
</dbReference>
<keyword evidence="3" id="KW-0812">Transmembrane</keyword>
<evidence type="ECO:0000256" key="12">
    <source>
        <dbReference type="RuleBase" id="RU368089"/>
    </source>
</evidence>
<keyword evidence="7" id="KW-1133">Transmembrane helix</keyword>
<evidence type="ECO:0000256" key="7">
    <source>
        <dbReference type="ARBA" id="ARBA00022989"/>
    </source>
</evidence>
<keyword evidence="5 12" id="KW-0256">Endoplasmic reticulum</keyword>
<protein>
    <recommendedName>
        <fullName evidence="11 12">Mannosyl-oligosaccharide glucosidase</fullName>
        <ecNumber evidence="11 12">3.2.1.106</ecNumber>
    </recommendedName>
</protein>
<dbReference type="InterPro" id="IPR038518">
    <property type="entry name" value="Glyco_hydro_63N_sf"/>
</dbReference>
<keyword evidence="9" id="KW-0325">Glycoprotein</keyword>
<evidence type="ECO:0000256" key="4">
    <source>
        <dbReference type="ARBA" id="ARBA00022801"/>
    </source>
</evidence>
<dbReference type="InterPro" id="IPR004888">
    <property type="entry name" value="Glycoside_hydrolase_63"/>
</dbReference>
<dbReference type="Gene3D" id="2.70.98.110">
    <property type="entry name" value="Glycosyl hydrolase family 63, N-terminal domain"/>
    <property type="match status" value="1"/>
</dbReference>
<sequence length="627" mass="71295">MYKSFALRQAGADMASQEDDVSHEDNPQTDPEQGVPSVLNHSSDQLIDELRKTERGRESGRDKFHPTPASTVDFTHQKTWGTYRPHLYFGLKAKHVQSPLFGLMWYKQPNNDVGTKKSNIQLRHWCKHEDPVVFLWHDHDGRSFGIQNIEDGANVALDTDAQTGNSTYGFIFYFAIPSNGSRGDMIPKYRLDGNNLKVLDFLSPDFGQLSLQLAVKDNTGNVDMTGLDKLVSEALHTTSPDNMLELQDTGLATESPNFAAVHLVVDASAVNQANIEITIRAGDEQLPVSFAQELDVRRKIFEKRFDRSFPGALLEQEPQREAAQTAVSNLLGGIGFWHGSTPVRNDSGFVREYGPLSIISAVPSRSWFPRAFLWDEGFHQLIVKQIDPELSMEIIGAWLDTMDEHGWIPREQALDTEALSYIPKDFTFESNVANPPMFIYLIGKFMDDPEAGTKFGNRLRQLYPRLKQLYLWLRTTQSGPGIGKMRWRGRNSTTKRELNPETLPSGFDDYLEHHILLMMNFTDKKWVPEIKKDVKVFNHMEMLDELHWSEKSQQYCDYGLHSTNLTMVEQVLPDGTKEQVRQVLAEPKLGLVEDVNGYSNLFPFLLQILPPDSEKLIIMLKTSMTLM</sequence>
<dbReference type="Pfam" id="PF03200">
    <property type="entry name" value="Glyco_hydro_63"/>
    <property type="match status" value="2"/>
</dbReference>
<feature type="region of interest" description="Disordered" evidence="13">
    <location>
        <begin position="1"/>
        <end position="45"/>
    </location>
</feature>
<name>A0A915DQS0_9BILA</name>
<comment type="similarity">
    <text evidence="2 12">Belongs to the glycosyl hydrolase 63 family.</text>
</comment>
<dbReference type="InterPro" id="IPR031335">
    <property type="entry name" value="Glyco_hydro_63_C"/>
</dbReference>
<evidence type="ECO:0000313" key="16">
    <source>
        <dbReference type="Proteomes" id="UP000887574"/>
    </source>
</evidence>
<keyword evidence="6" id="KW-0735">Signal-anchor</keyword>
<comment type="function">
    <text evidence="12">Cleaves the distal alpha 1,2-linked glucose residue from the Glc(3)Man(9)GlcNAc(2) oligosaccharide precursor.</text>
</comment>
<proteinExistence type="inferred from homology"/>
<dbReference type="InterPro" id="IPR031631">
    <property type="entry name" value="Glyco_hydro_63N"/>
</dbReference>
<comment type="catalytic activity">
    <reaction evidence="12">
        <text>N(4)-(alpha-D-Glc-(1-&gt;2)-alpha-D-Glc-(1-&gt;3)-alpha-D-Glc-(1-&gt;3)-alpha-D-Man-(1-&gt;2)-alpha-D-Man-(1-&gt;2)-alpha-D-Man-(1-&gt;3)-[alpha-D-Man-(1-&gt;2)-alpha-D-Man-(1-&gt;3)-[alpha-D-Man-(1-&gt;2)-alpha-D-Man-(1-&gt;6)]-alpha-D-Man-(1-&gt;6)]-beta-D-Man-(1-&gt;4)-beta-D-GlcNAc-(1-&gt;4)-beta-D-GlcNAc)-L-asparaginyl-[protein] + H2O = N(4)-(alpha-D-Glc-(1-&gt;3)-alpha-D-Glc-(1-&gt;3)-alpha-D-Man-(1-&gt;2)-alpha-D-Man-(1-&gt;2)-alpha-D-Man-(1-&gt;3)-[alpha-D-Man-(1-&gt;2)-alpha-D-Man-(1-&gt;3)-[alpha-D-Man-(1-&gt;2)-alpha-D-Man-(1-&gt;6)]-alpha-D-Man-(1-&gt;6)]-beta-D-Man-(1-&gt;4)-beta-D-GlcNAc-(1-&gt;4)-beta-D-GlcNAc)-L-asparaginyl-[protein] + beta-D-glucose</text>
        <dbReference type="Rhea" id="RHEA:55988"/>
        <dbReference type="Rhea" id="RHEA-COMP:12806"/>
        <dbReference type="Rhea" id="RHEA-COMP:14355"/>
        <dbReference type="ChEBI" id="CHEBI:15377"/>
        <dbReference type="ChEBI" id="CHEBI:15903"/>
        <dbReference type="ChEBI" id="CHEBI:59082"/>
        <dbReference type="ChEBI" id="CHEBI:132537"/>
        <dbReference type="EC" id="3.2.1.106"/>
    </reaction>
</comment>
<evidence type="ECO:0000256" key="1">
    <source>
        <dbReference type="ARBA" id="ARBA00004648"/>
    </source>
</evidence>
<evidence type="ECO:0000313" key="17">
    <source>
        <dbReference type="WBParaSite" id="jg22139.2"/>
    </source>
</evidence>
<keyword evidence="4 12" id="KW-0378">Hydrolase</keyword>
<dbReference type="GO" id="GO:0006487">
    <property type="term" value="P:protein N-linked glycosylation"/>
    <property type="evidence" value="ECO:0007669"/>
    <property type="project" value="UniProtKB-UniRule"/>
</dbReference>
<dbReference type="WBParaSite" id="jg22139.2">
    <property type="protein sequence ID" value="jg22139.2"/>
    <property type="gene ID" value="jg22139"/>
</dbReference>
<comment type="subcellular location">
    <subcellularLocation>
        <location evidence="1 12">Endoplasmic reticulum membrane</location>
        <topology evidence="1 12">Single-pass type II membrane protein</topology>
    </subcellularLocation>
</comment>
<feature type="domain" description="Glycosyl hydrolase family 63 C-terminal" evidence="14">
    <location>
        <begin position="528"/>
        <end position="621"/>
    </location>
</feature>
<evidence type="ECO:0000256" key="2">
    <source>
        <dbReference type="ARBA" id="ARBA00010833"/>
    </source>
</evidence>
<evidence type="ECO:0000256" key="11">
    <source>
        <dbReference type="ARBA" id="ARBA00038888"/>
    </source>
</evidence>
<dbReference type="InterPro" id="IPR008928">
    <property type="entry name" value="6-hairpin_glycosidase_sf"/>
</dbReference>
<dbReference type="GO" id="GO:0004573">
    <property type="term" value="F:Glc3Man9GlcNAc2 oligosaccharide glucosidase activity"/>
    <property type="evidence" value="ECO:0007669"/>
    <property type="project" value="UniProtKB-UniRule"/>
</dbReference>
<dbReference type="PANTHER" id="PTHR10412:SF11">
    <property type="entry name" value="MANNOSYL-OLIGOSACCHARIDE GLUCOSIDASE"/>
    <property type="match status" value="1"/>
</dbReference>
<keyword evidence="10 12" id="KW-0326">Glycosidase</keyword>
<dbReference type="EC" id="3.2.1.106" evidence="11 12"/>
<organism evidence="16 17">
    <name type="scientific">Ditylenchus dipsaci</name>
    <dbReference type="NCBI Taxonomy" id="166011"/>
    <lineage>
        <taxon>Eukaryota</taxon>
        <taxon>Metazoa</taxon>
        <taxon>Ecdysozoa</taxon>
        <taxon>Nematoda</taxon>
        <taxon>Chromadorea</taxon>
        <taxon>Rhabditida</taxon>
        <taxon>Tylenchina</taxon>
        <taxon>Tylenchomorpha</taxon>
        <taxon>Sphaerularioidea</taxon>
        <taxon>Anguinidae</taxon>
        <taxon>Anguininae</taxon>
        <taxon>Ditylenchus</taxon>
    </lineage>
</organism>
<evidence type="ECO:0000256" key="8">
    <source>
        <dbReference type="ARBA" id="ARBA00023136"/>
    </source>
</evidence>
<evidence type="ECO:0000256" key="5">
    <source>
        <dbReference type="ARBA" id="ARBA00022824"/>
    </source>
</evidence>
<keyword evidence="8" id="KW-0472">Membrane</keyword>
<feature type="domain" description="Glycosyl hydrolase family 63 N-terminal" evidence="15">
    <location>
        <begin position="80"/>
        <end position="157"/>
    </location>
</feature>
<accession>A0A915DQS0</accession>